<dbReference type="Gene3D" id="1.10.3910.10">
    <property type="entry name" value="SP0561-like"/>
    <property type="match status" value="1"/>
</dbReference>
<dbReference type="OrthoDB" id="9800558at2"/>
<feature type="domain" description="DUF1858" evidence="1">
    <location>
        <begin position="6"/>
        <end position="56"/>
    </location>
</feature>
<dbReference type="HOGENOM" id="CLU_180540_1_1_0"/>
<dbReference type="Proteomes" id="UP000033103">
    <property type="component" value="Chromosome"/>
</dbReference>
<dbReference type="STRING" id="187101.VC03_01410"/>
<dbReference type="PANTHER" id="PTHR39341">
    <property type="entry name" value="BSL7085 PROTEIN"/>
    <property type="match status" value="1"/>
</dbReference>
<proteinExistence type="predicted"/>
<reference evidence="2 3" key="1">
    <citation type="journal article" date="2012" name="BMC Genomics">
        <title>Genomic sequence analysis and characterization of Sneathia amnii sp. nov.</title>
        <authorList>
            <consortium name="Vaginal Microbiome Consortium (additional members)"/>
            <person name="Harwich M.D.Jr."/>
            <person name="Serrano M.G."/>
            <person name="Fettweis J.M."/>
            <person name="Alves J.M."/>
            <person name="Reimers M.A."/>
            <person name="Buck G.A."/>
            <person name="Jefferson K.K."/>
        </authorList>
    </citation>
    <scope>NUCLEOTIDE SEQUENCE [LARGE SCALE GENOMIC DNA]</scope>
    <source>
        <strain evidence="2 3">SN35</strain>
    </source>
</reference>
<dbReference type="InterPro" id="IPR038062">
    <property type="entry name" value="ScdA-like_N_sf"/>
</dbReference>
<accession>A0A0E3ZAZ8</accession>
<dbReference type="PANTHER" id="PTHR39341:SF1">
    <property type="entry name" value="DUF1858 DOMAIN-CONTAINING PROTEIN"/>
    <property type="match status" value="1"/>
</dbReference>
<organism evidence="2 3">
    <name type="scientific">Sneathia vaginalis</name>
    <dbReference type="NCBI Taxonomy" id="187101"/>
    <lineage>
        <taxon>Bacteria</taxon>
        <taxon>Fusobacteriati</taxon>
        <taxon>Fusobacteriota</taxon>
        <taxon>Fusobacteriia</taxon>
        <taxon>Fusobacteriales</taxon>
        <taxon>Leptotrichiaceae</taxon>
        <taxon>Sneathia</taxon>
    </lineage>
</organism>
<dbReference type="Pfam" id="PF08984">
    <property type="entry name" value="DUF1858"/>
    <property type="match status" value="1"/>
</dbReference>
<keyword evidence="3" id="KW-1185">Reference proteome</keyword>
<dbReference type="RefSeq" id="WP_046328337.1">
    <property type="nucleotide sequence ID" value="NZ_CAUPIC010000001.1"/>
</dbReference>
<evidence type="ECO:0000259" key="1">
    <source>
        <dbReference type="Pfam" id="PF08984"/>
    </source>
</evidence>
<protein>
    <submittedName>
        <fullName evidence="2">Disulfide oxidoreductase</fullName>
    </submittedName>
</protein>
<gene>
    <name evidence="2" type="ORF">VC03_01410</name>
</gene>
<dbReference type="PATRIC" id="fig|1069640.6.peg.269"/>
<sequence length="75" mass="8444">MKKRVTGDMNILEAVEKYPIIAEVLMRYGLGCSGCFISEMETVYDGIAVHGLDPDIVIDEINMLIEMQENGELDY</sequence>
<dbReference type="InterPro" id="IPR015077">
    <property type="entry name" value="DUF1858"/>
</dbReference>
<evidence type="ECO:0000313" key="2">
    <source>
        <dbReference type="EMBL" id="AKC95231.1"/>
    </source>
</evidence>
<dbReference type="InterPro" id="IPR023883">
    <property type="entry name" value="CHP03980_redox-disulphide"/>
</dbReference>
<dbReference type="AlphaFoldDB" id="A0A0E3ZAZ8"/>
<dbReference type="KEGG" id="sns:VC03_01410"/>
<dbReference type="EMBL" id="CP011280">
    <property type="protein sequence ID" value="AKC95231.1"/>
    <property type="molecule type" value="Genomic_DNA"/>
</dbReference>
<name>A0A0E3ZAZ8_9FUSO</name>
<dbReference type="NCBIfam" id="TIGR03980">
    <property type="entry name" value="prismane_assoc"/>
    <property type="match status" value="1"/>
</dbReference>
<evidence type="ECO:0000313" key="3">
    <source>
        <dbReference type="Proteomes" id="UP000033103"/>
    </source>
</evidence>
<dbReference type="SUPFAM" id="SSF140683">
    <property type="entry name" value="SP0561-like"/>
    <property type="match status" value="1"/>
</dbReference>